<proteinExistence type="predicted"/>
<organism evidence="1 2">
    <name type="scientific">Meloidogyne enterolobii</name>
    <name type="common">Root-knot nematode worm</name>
    <name type="synonym">Meloidogyne mayaguensis</name>
    <dbReference type="NCBI Taxonomy" id="390850"/>
    <lineage>
        <taxon>Eukaryota</taxon>
        <taxon>Metazoa</taxon>
        <taxon>Ecdysozoa</taxon>
        <taxon>Nematoda</taxon>
        <taxon>Chromadorea</taxon>
        <taxon>Rhabditida</taxon>
        <taxon>Tylenchina</taxon>
        <taxon>Tylenchomorpha</taxon>
        <taxon>Tylenchoidea</taxon>
        <taxon>Meloidogynidae</taxon>
        <taxon>Meloidogyninae</taxon>
        <taxon>Meloidogyne</taxon>
    </lineage>
</organism>
<comment type="caution">
    <text evidence="1">The sequence shown here is derived from an EMBL/GenBank/DDBJ whole genome shotgun (WGS) entry which is preliminary data.</text>
</comment>
<dbReference type="EMBL" id="CAVMJV010000004">
    <property type="protein sequence ID" value="CAK5022726.1"/>
    <property type="molecule type" value="Genomic_DNA"/>
</dbReference>
<reference evidence="1" key="1">
    <citation type="submission" date="2023-11" db="EMBL/GenBank/DDBJ databases">
        <authorList>
            <person name="Poullet M."/>
        </authorList>
    </citation>
    <scope>NUCLEOTIDE SEQUENCE</scope>
    <source>
        <strain evidence="1">E1834</strain>
    </source>
</reference>
<name>A0ACB0XXJ3_MELEN</name>
<sequence length="123" mass="14026">MSEKVEPESSASIQENSNLLCDEQIEQRLSSELFNERMPSVLEFHRKYLIDRQSSKFRTELEAEDVKLVNGLGQLSADKLMDYVKGLQTSAVSLGNEESFELGSVHYRFGSALEITIVQFKYL</sequence>
<evidence type="ECO:0000313" key="2">
    <source>
        <dbReference type="Proteomes" id="UP001497535"/>
    </source>
</evidence>
<protein>
    <submittedName>
        <fullName evidence="1">Uncharacterized protein</fullName>
    </submittedName>
</protein>
<dbReference type="Proteomes" id="UP001497535">
    <property type="component" value="Unassembled WGS sequence"/>
</dbReference>
<gene>
    <name evidence="1" type="ORF">MENTE1834_LOCUS4990</name>
</gene>
<accession>A0ACB0XXJ3</accession>
<evidence type="ECO:0000313" key="1">
    <source>
        <dbReference type="EMBL" id="CAK5022726.1"/>
    </source>
</evidence>
<keyword evidence="2" id="KW-1185">Reference proteome</keyword>